<organism evidence="2 3">
    <name type="scientific">Paenibacillus pasadenensis</name>
    <dbReference type="NCBI Taxonomy" id="217090"/>
    <lineage>
        <taxon>Bacteria</taxon>
        <taxon>Bacillati</taxon>
        <taxon>Bacillota</taxon>
        <taxon>Bacilli</taxon>
        <taxon>Bacillales</taxon>
        <taxon>Paenibacillaceae</taxon>
        <taxon>Paenibacillus</taxon>
    </lineage>
</organism>
<evidence type="ECO:0000313" key="3">
    <source>
        <dbReference type="Proteomes" id="UP000234789"/>
    </source>
</evidence>
<reference evidence="2 3" key="1">
    <citation type="submission" date="2017-05" db="EMBL/GenBank/DDBJ databases">
        <title>Functional genome analysis of Paenibacillus pasadenensis strain R16: insights on endophytic life style and antifungal activity.</title>
        <authorList>
            <person name="Passera A."/>
            <person name="Marcolungo L."/>
            <person name="Casati P."/>
            <person name="Brasca M."/>
            <person name="Quaglino F."/>
            <person name="Delledonne M."/>
        </authorList>
    </citation>
    <scope>NUCLEOTIDE SEQUENCE [LARGE SCALE GENOMIC DNA]</scope>
    <source>
        <strain evidence="2 3">R16</strain>
    </source>
</reference>
<sequence length="39" mass="4325">MAAVIVLPLYMTGRPGKRETLSAEGIRKRRGKDGRRAGR</sequence>
<proteinExistence type="predicted"/>
<feature type="region of interest" description="Disordered" evidence="1">
    <location>
        <begin position="15"/>
        <end position="39"/>
    </location>
</feature>
<evidence type="ECO:0000256" key="1">
    <source>
        <dbReference type="SAM" id="MobiDB-lite"/>
    </source>
</evidence>
<gene>
    <name evidence="2" type="ORF">B8V81_2180</name>
</gene>
<keyword evidence="3" id="KW-1185">Reference proteome</keyword>
<comment type="caution">
    <text evidence="2">The sequence shown here is derived from an EMBL/GenBank/DDBJ whole genome shotgun (WGS) entry which is preliminary data.</text>
</comment>
<protein>
    <submittedName>
        <fullName evidence="2">Uncharacterized protein</fullName>
    </submittedName>
</protein>
<accession>A0A2N5N098</accession>
<evidence type="ECO:0000313" key="2">
    <source>
        <dbReference type="EMBL" id="PLT43749.1"/>
    </source>
</evidence>
<dbReference type="EMBL" id="NFEZ01000004">
    <property type="protein sequence ID" value="PLT43749.1"/>
    <property type="molecule type" value="Genomic_DNA"/>
</dbReference>
<dbReference type="AlphaFoldDB" id="A0A2N5N098"/>
<dbReference type="Proteomes" id="UP000234789">
    <property type="component" value="Unassembled WGS sequence"/>
</dbReference>
<name>A0A2N5N098_9BACL</name>